<name>E3HCA5_ILYPC</name>
<dbReference type="RefSeq" id="WP_013389023.1">
    <property type="nucleotide sequence ID" value="NC_014633.1"/>
</dbReference>
<keyword evidence="1" id="KW-0328">Glycosyltransferase</keyword>
<evidence type="ECO:0000256" key="3">
    <source>
        <dbReference type="ARBA" id="ARBA00024303"/>
    </source>
</evidence>
<evidence type="ECO:0000313" key="8">
    <source>
        <dbReference type="EMBL" id="ADO84365.1"/>
    </source>
</evidence>
<sequence length="386" mass="45567">MLKSIDIFCDIIDNFGDIGFVYRLAKEIKRKEKDARVRVFFNDAETFSKINKNIIVGEKIQIIEDITYYDMTIMSSEDYKKAGNSEVAIEAYGCDIPEVYLENSSEELKIVINIEYLTAEEWAKEYHLQSSYINVKGVKKYFYMPGFENWSGGLIIDNQVPVIDRVEFFNKVISSHSEKFFPVNSDLVVDKDTFVGTIFSYEYNFQNFLDTLENFDKKIILLIFGDMSKNGFLITKNIKALKNTKIIFMDYVEQNLYDEILNNSDFNFVRGEESFSRAIVSRVPFLWHAYCQEEKEHLNKVKGFLSFLKDKTPVDFYEKYSKITYNYNCRTENHYNLEEEDFSDFFENFEKEKKAFEYISDYVKKNGNLADKLLCFLKEKLSENDF</sequence>
<proteinExistence type="inferred from homology"/>
<dbReference type="Pfam" id="PF10093">
    <property type="entry name" value="EarP"/>
    <property type="match status" value="1"/>
</dbReference>
<comment type="function">
    <text evidence="3">Protein-arginine rhamnosyltransferase that catalyzes the transfer of a single rhamnose to elongation factor P (EF-P) on 'Lys-32', a modification required for EF-P-dependent rescue of polyproline stalled ribosomes.</text>
</comment>
<evidence type="ECO:0000256" key="7">
    <source>
        <dbReference type="ARBA" id="ARBA00048472"/>
    </source>
</evidence>
<keyword evidence="8" id="KW-0614">Plasmid</keyword>
<evidence type="ECO:0000256" key="6">
    <source>
        <dbReference type="ARBA" id="ARBA00030025"/>
    </source>
</evidence>
<gene>
    <name evidence="8" type="ordered locus">Ilyop_2608</name>
</gene>
<dbReference type="GO" id="GO:0106361">
    <property type="term" value="F:protein-arginine rhamnosyltransferase activity"/>
    <property type="evidence" value="ECO:0007669"/>
    <property type="project" value="InterPro"/>
</dbReference>
<keyword evidence="9" id="KW-1185">Reference proteome</keyword>
<evidence type="ECO:0000256" key="5">
    <source>
        <dbReference type="ARBA" id="ARBA00024416"/>
    </source>
</evidence>
<keyword evidence="2" id="KW-0808">Transferase</keyword>
<evidence type="ECO:0000256" key="2">
    <source>
        <dbReference type="ARBA" id="ARBA00022679"/>
    </source>
</evidence>
<evidence type="ECO:0000313" key="9">
    <source>
        <dbReference type="Proteomes" id="UP000006875"/>
    </source>
</evidence>
<evidence type="ECO:0000256" key="1">
    <source>
        <dbReference type="ARBA" id="ARBA00022676"/>
    </source>
</evidence>
<dbReference type="Proteomes" id="UP000006875">
    <property type="component" value="Plasmid pILYOP01"/>
</dbReference>
<dbReference type="HOGENOM" id="CLU_060250_0_0_0"/>
<organism evidence="8 9">
    <name type="scientific">Ilyobacter polytropus (strain ATCC 51220 / DSM 2926 / LMG 16218 / CuHBu1)</name>
    <dbReference type="NCBI Taxonomy" id="572544"/>
    <lineage>
        <taxon>Bacteria</taxon>
        <taxon>Fusobacteriati</taxon>
        <taxon>Fusobacteriota</taxon>
        <taxon>Fusobacteriia</taxon>
        <taxon>Fusobacteriales</taxon>
        <taxon>Fusobacteriaceae</taxon>
        <taxon>Ilyobacter</taxon>
    </lineage>
</organism>
<comment type="similarity">
    <text evidence="4">Belongs to the glycosyltransferase 104 family.</text>
</comment>
<protein>
    <recommendedName>
        <fullName evidence="5">Protein-arginine rhamnosyltransferase</fullName>
    </recommendedName>
    <alternativeName>
        <fullName evidence="6">EF-P arginine rhamnosyltransferase</fullName>
    </alternativeName>
</protein>
<geneLocation type="plasmid" evidence="8 9">
    <name>pILYOP01</name>
</geneLocation>
<reference evidence="8 9" key="1">
    <citation type="journal article" date="2010" name="Stand. Genomic Sci.">
        <title>Complete genome sequence of Ilyobacter polytropus type strain (CuHbu1).</title>
        <authorList>
            <person name="Sikorski J."/>
            <person name="Chertkov O."/>
            <person name="Lapidus A."/>
            <person name="Nolan M."/>
            <person name="Lucas S."/>
            <person name="Del Rio T.G."/>
            <person name="Tice H."/>
            <person name="Cheng J.F."/>
            <person name="Tapia R."/>
            <person name="Han C."/>
            <person name="Goodwin L."/>
            <person name="Pitluck S."/>
            <person name="Liolios K."/>
            <person name="Ivanova N."/>
            <person name="Mavromatis K."/>
            <person name="Mikhailova N."/>
            <person name="Pati A."/>
            <person name="Chen A."/>
            <person name="Palaniappan K."/>
            <person name="Land M."/>
            <person name="Hauser L."/>
            <person name="Chang Y.J."/>
            <person name="Jeffries C.D."/>
            <person name="Brambilla E."/>
            <person name="Yasawong M."/>
            <person name="Rohde M."/>
            <person name="Pukall R."/>
            <person name="Spring S."/>
            <person name="Goker M."/>
            <person name="Woyke T."/>
            <person name="Bristow J."/>
            <person name="Eisen J.A."/>
            <person name="Markowitz V."/>
            <person name="Hugenholtz P."/>
            <person name="Kyrpides N.C."/>
            <person name="Klenk H.P."/>
        </authorList>
    </citation>
    <scope>NUCLEOTIDE SEQUENCE [LARGE SCALE GENOMIC DNA]</scope>
    <source>
        <strain evidence="9">ATCC 51220 / DSM 2926 / LMG 16218 / CuHBu1</strain>
        <plasmid evidence="9">pILYOP01</plasmid>
    </source>
</reference>
<dbReference type="KEGG" id="ipo:Ilyop_2608"/>
<dbReference type="EMBL" id="CP002282">
    <property type="protein sequence ID" value="ADO84365.1"/>
    <property type="molecule type" value="Genomic_DNA"/>
</dbReference>
<accession>E3HCA5</accession>
<dbReference type="OrthoDB" id="209085at2"/>
<dbReference type="AlphaFoldDB" id="E3HCA5"/>
<dbReference type="InterPro" id="IPR016633">
    <property type="entry name" value="EarP"/>
</dbReference>
<comment type="catalytic activity">
    <reaction evidence="7">
        <text>dTDP-beta-L-rhamnose + L-arginyl-[protein] = N(omega)-(alpha-L-rhamnosyl)-L-arginyl-[protein] + dTDP + H(+)</text>
        <dbReference type="Rhea" id="RHEA:66692"/>
        <dbReference type="Rhea" id="RHEA-COMP:10532"/>
        <dbReference type="Rhea" id="RHEA-COMP:17096"/>
        <dbReference type="ChEBI" id="CHEBI:15378"/>
        <dbReference type="ChEBI" id="CHEBI:29965"/>
        <dbReference type="ChEBI" id="CHEBI:57510"/>
        <dbReference type="ChEBI" id="CHEBI:58369"/>
        <dbReference type="ChEBI" id="CHEBI:167445"/>
    </reaction>
    <physiologicalReaction direction="left-to-right" evidence="7">
        <dbReference type="Rhea" id="RHEA:66693"/>
    </physiologicalReaction>
</comment>
<evidence type="ECO:0000256" key="4">
    <source>
        <dbReference type="ARBA" id="ARBA00024346"/>
    </source>
</evidence>